<evidence type="ECO:0000259" key="8">
    <source>
        <dbReference type="PROSITE" id="PS51704"/>
    </source>
</evidence>
<dbReference type="GO" id="GO:0006629">
    <property type="term" value="P:lipid metabolic process"/>
    <property type="evidence" value="ECO:0007669"/>
    <property type="project" value="InterPro"/>
</dbReference>
<evidence type="ECO:0000256" key="7">
    <source>
        <dbReference type="SAM" id="SignalP"/>
    </source>
</evidence>
<dbReference type="GO" id="GO:0008889">
    <property type="term" value="F:glycerophosphodiester phosphodiesterase activity"/>
    <property type="evidence" value="ECO:0007669"/>
    <property type="project" value="UniProtKB-EC"/>
</dbReference>
<reference evidence="9" key="1">
    <citation type="submission" date="2022-06" db="EMBL/GenBank/DDBJ databases">
        <title>New cyanobacteria of genus Symplocastrum in benthos of Lake Baikal.</title>
        <authorList>
            <person name="Sorokovikova E."/>
            <person name="Tikhonova I."/>
            <person name="Krasnopeev A."/>
            <person name="Evseev P."/>
            <person name="Gladkikh A."/>
            <person name="Belykh O."/>
        </authorList>
    </citation>
    <scope>NUCLEOTIDE SEQUENCE</scope>
    <source>
        <strain evidence="9">BBK-W-15</strain>
    </source>
</reference>
<keyword evidence="10" id="KW-1185">Reference proteome</keyword>
<sequence length="303" mass="33236">MNNLSRGLCVLVLAGSIALPVGAAEFPTLDRSAPLVIGHRGASGHLPEHTLEAYRTAIAMGADFIEPDLVSTRDGVLIARHEPVLGGTTNVSAVAKFATRKRKASIDGVQYDDWFASDFTLAEIKELRARERVASRSPRFNDAFEIPTFQEVIDLAKKESVRTGRTIGIYPETKHPTWHQQQNLPLERKLADMLAAADWSRKSDPVIVQSFEVANLKQLRGLTGVRLVQLLSCYDNDLATGNCIYLPNDPDSAPWDFISGGDRRTYADMVAPAGLAEIARYADGIGPWKRQFVGVKAVALRPD</sequence>
<dbReference type="Pfam" id="PF03009">
    <property type="entry name" value="GDPD"/>
    <property type="match status" value="1"/>
</dbReference>
<dbReference type="GO" id="GO:0042597">
    <property type="term" value="C:periplasmic space"/>
    <property type="evidence" value="ECO:0007669"/>
    <property type="project" value="TreeGrafter"/>
</dbReference>
<dbReference type="PANTHER" id="PTHR43620:SF7">
    <property type="entry name" value="GLYCEROPHOSPHODIESTER PHOSPHODIESTERASE GDPD5-RELATED"/>
    <property type="match status" value="1"/>
</dbReference>
<comment type="similarity">
    <text evidence="1">Belongs to the glycerophosphoryl diester phosphodiesterase family.</text>
</comment>
<gene>
    <name evidence="9" type="ORF">NJ959_29595</name>
</gene>
<protein>
    <recommendedName>
        <fullName evidence="2">glycerophosphodiester phosphodiesterase</fullName>
        <ecNumber evidence="2">3.1.4.46</ecNumber>
    </recommendedName>
</protein>
<evidence type="ECO:0000256" key="6">
    <source>
        <dbReference type="ARBA" id="ARBA00047512"/>
    </source>
</evidence>
<proteinExistence type="inferred from homology"/>
<keyword evidence="3 7" id="KW-0732">Signal</keyword>
<feature type="domain" description="GP-PDE" evidence="8">
    <location>
        <begin position="34"/>
        <end position="303"/>
    </location>
</feature>
<dbReference type="Proteomes" id="UP001204953">
    <property type="component" value="Unassembled WGS sequence"/>
</dbReference>
<dbReference type="RefSeq" id="WP_305069173.1">
    <property type="nucleotide sequence ID" value="NZ_JAMZMM010000673.1"/>
</dbReference>
<feature type="non-terminal residue" evidence="9">
    <location>
        <position position="303"/>
    </location>
</feature>
<feature type="signal peptide" evidence="7">
    <location>
        <begin position="1"/>
        <end position="23"/>
    </location>
</feature>
<evidence type="ECO:0000256" key="5">
    <source>
        <dbReference type="ARBA" id="ARBA00022801"/>
    </source>
</evidence>
<dbReference type="GO" id="GO:0006071">
    <property type="term" value="P:glycerol metabolic process"/>
    <property type="evidence" value="ECO:0007669"/>
    <property type="project" value="UniProtKB-KW"/>
</dbReference>
<dbReference type="EMBL" id="JAMZMM010000673">
    <property type="protein sequence ID" value="MCP2732588.1"/>
    <property type="molecule type" value="Genomic_DNA"/>
</dbReference>
<evidence type="ECO:0000313" key="10">
    <source>
        <dbReference type="Proteomes" id="UP001204953"/>
    </source>
</evidence>
<dbReference type="AlphaFoldDB" id="A0AAE3GZC5"/>
<evidence type="ECO:0000256" key="3">
    <source>
        <dbReference type="ARBA" id="ARBA00022729"/>
    </source>
</evidence>
<dbReference type="PANTHER" id="PTHR43620">
    <property type="entry name" value="GLYCEROPHOSPHORYL DIESTER PHOSPHODIESTERASE"/>
    <property type="match status" value="1"/>
</dbReference>
<dbReference type="InterPro" id="IPR017946">
    <property type="entry name" value="PLC-like_Pdiesterase_TIM-brl"/>
</dbReference>
<organism evidence="9 10">
    <name type="scientific">Limnofasciculus baicalensis BBK-W-15</name>
    <dbReference type="NCBI Taxonomy" id="2699891"/>
    <lineage>
        <taxon>Bacteria</taxon>
        <taxon>Bacillati</taxon>
        <taxon>Cyanobacteriota</taxon>
        <taxon>Cyanophyceae</taxon>
        <taxon>Coleofasciculales</taxon>
        <taxon>Coleofasciculaceae</taxon>
        <taxon>Limnofasciculus</taxon>
        <taxon>Limnofasciculus baicalensis</taxon>
    </lineage>
</organism>
<comment type="catalytic activity">
    <reaction evidence="6">
        <text>a sn-glycero-3-phosphodiester + H2O = an alcohol + sn-glycerol 3-phosphate + H(+)</text>
        <dbReference type="Rhea" id="RHEA:12969"/>
        <dbReference type="ChEBI" id="CHEBI:15377"/>
        <dbReference type="ChEBI" id="CHEBI:15378"/>
        <dbReference type="ChEBI" id="CHEBI:30879"/>
        <dbReference type="ChEBI" id="CHEBI:57597"/>
        <dbReference type="ChEBI" id="CHEBI:83408"/>
        <dbReference type="EC" id="3.1.4.46"/>
    </reaction>
</comment>
<comment type="caution">
    <text evidence="9">The sequence shown here is derived from an EMBL/GenBank/DDBJ whole genome shotgun (WGS) entry which is preliminary data.</text>
</comment>
<dbReference type="Gene3D" id="3.20.20.190">
    <property type="entry name" value="Phosphatidylinositol (PI) phosphodiesterase"/>
    <property type="match status" value="1"/>
</dbReference>
<dbReference type="EC" id="3.1.4.46" evidence="2"/>
<dbReference type="InterPro" id="IPR030395">
    <property type="entry name" value="GP_PDE_dom"/>
</dbReference>
<evidence type="ECO:0000313" key="9">
    <source>
        <dbReference type="EMBL" id="MCP2732588.1"/>
    </source>
</evidence>
<keyword evidence="5" id="KW-0378">Hydrolase</keyword>
<evidence type="ECO:0000256" key="4">
    <source>
        <dbReference type="ARBA" id="ARBA00022798"/>
    </source>
</evidence>
<accession>A0AAE3GZC5</accession>
<feature type="chain" id="PRO_5041977076" description="glycerophosphodiester phosphodiesterase" evidence="7">
    <location>
        <begin position="24"/>
        <end position="303"/>
    </location>
</feature>
<keyword evidence="4" id="KW-0319">Glycerol metabolism</keyword>
<dbReference type="PROSITE" id="PS51704">
    <property type="entry name" value="GP_PDE"/>
    <property type="match status" value="1"/>
</dbReference>
<evidence type="ECO:0000256" key="2">
    <source>
        <dbReference type="ARBA" id="ARBA00012247"/>
    </source>
</evidence>
<name>A0AAE3GZC5_9CYAN</name>
<dbReference type="SUPFAM" id="SSF51695">
    <property type="entry name" value="PLC-like phosphodiesterases"/>
    <property type="match status" value="1"/>
</dbReference>
<evidence type="ECO:0000256" key="1">
    <source>
        <dbReference type="ARBA" id="ARBA00007277"/>
    </source>
</evidence>